<dbReference type="PROSITE" id="PS51202">
    <property type="entry name" value="RCK_C"/>
    <property type="match status" value="1"/>
</dbReference>
<dbReference type="PANTHER" id="PTHR43833:SF9">
    <property type="entry name" value="POTASSIUM CHANNEL PROTEIN YUGO-RELATED"/>
    <property type="match status" value="1"/>
</dbReference>
<feature type="transmembrane region" description="Helical" evidence="2">
    <location>
        <begin position="41"/>
        <end position="59"/>
    </location>
</feature>
<dbReference type="InterPro" id="IPR036721">
    <property type="entry name" value="RCK_C_sf"/>
</dbReference>
<dbReference type="SUPFAM" id="SSF81324">
    <property type="entry name" value="Voltage-gated potassium channels"/>
    <property type="match status" value="1"/>
</dbReference>
<dbReference type="InterPro" id="IPR006037">
    <property type="entry name" value="RCK_C"/>
</dbReference>
<dbReference type="InterPro" id="IPR036291">
    <property type="entry name" value="NAD(P)-bd_dom_sf"/>
</dbReference>
<dbReference type="GO" id="GO:0006813">
    <property type="term" value="P:potassium ion transport"/>
    <property type="evidence" value="ECO:0007669"/>
    <property type="project" value="InterPro"/>
</dbReference>
<dbReference type="AlphaFoldDB" id="A0A846MPF9"/>
<dbReference type="SUPFAM" id="SSF51735">
    <property type="entry name" value="NAD(P)-binding Rossmann-fold domains"/>
    <property type="match status" value="1"/>
</dbReference>
<dbReference type="Pfam" id="PF07885">
    <property type="entry name" value="Ion_trans_2"/>
    <property type="match status" value="1"/>
</dbReference>
<keyword evidence="5" id="KW-0813">Transport</keyword>
<organism evidence="5 6">
    <name type="scientific">Thermonema lapsum</name>
    <dbReference type="NCBI Taxonomy" id="28195"/>
    <lineage>
        <taxon>Bacteria</taxon>
        <taxon>Pseudomonadati</taxon>
        <taxon>Bacteroidota</taxon>
        <taxon>Cytophagia</taxon>
        <taxon>Cytophagales</taxon>
        <taxon>Thermonemataceae</taxon>
        <taxon>Thermonema</taxon>
    </lineage>
</organism>
<proteinExistence type="predicted"/>
<name>A0A846MPF9_9BACT</name>
<dbReference type="Pfam" id="PF02080">
    <property type="entry name" value="TrkA_C"/>
    <property type="match status" value="1"/>
</dbReference>
<dbReference type="InterPro" id="IPR013099">
    <property type="entry name" value="K_chnl_dom"/>
</dbReference>
<dbReference type="Gene3D" id="3.40.50.720">
    <property type="entry name" value="NAD(P)-binding Rossmann-like Domain"/>
    <property type="match status" value="1"/>
</dbReference>
<evidence type="ECO:0000256" key="2">
    <source>
        <dbReference type="SAM" id="Phobius"/>
    </source>
</evidence>
<dbReference type="InterPro" id="IPR050721">
    <property type="entry name" value="Trk_Ktr_HKT_K-transport"/>
</dbReference>
<dbReference type="RefSeq" id="WP_243844133.1">
    <property type="nucleotide sequence ID" value="NZ_JAASRN010000001.1"/>
</dbReference>
<gene>
    <name evidence="5" type="ORF">FHS56_000693</name>
</gene>
<comment type="subcellular location">
    <subcellularLocation>
        <location evidence="1">Cell membrane</location>
        <topology evidence="1">Multi-pass membrane protein</topology>
    </subcellularLocation>
</comment>
<dbReference type="Pfam" id="PF02254">
    <property type="entry name" value="TrkA_N"/>
    <property type="match status" value="1"/>
</dbReference>
<dbReference type="GO" id="GO:0008324">
    <property type="term" value="F:monoatomic cation transmembrane transporter activity"/>
    <property type="evidence" value="ECO:0007669"/>
    <property type="project" value="InterPro"/>
</dbReference>
<evidence type="ECO:0000313" key="6">
    <source>
        <dbReference type="Proteomes" id="UP000537126"/>
    </source>
</evidence>
<dbReference type="GO" id="GO:0005886">
    <property type="term" value="C:plasma membrane"/>
    <property type="evidence" value="ECO:0007669"/>
    <property type="project" value="UniProtKB-SubCell"/>
</dbReference>
<dbReference type="SUPFAM" id="SSF116726">
    <property type="entry name" value="TrkA C-terminal domain-like"/>
    <property type="match status" value="1"/>
</dbReference>
<evidence type="ECO:0000259" key="3">
    <source>
        <dbReference type="PROSITE" id="PS51201"/>
    </source>
</evidence>
<evidence type="ECO:0000259" key="4">
    <source>
        <dbReference type="PROSITE" id="PS51202"/>
    </source>
</evidence>
<feature type="domain" description="RCK N-terminal" evidence="3">
    <location>
        <begin position="141"/>
        <end position="260"/>
    </location>
</feature>
<reference evidence="5 6" key="1">
    <citation type="submission" date="2020-03" db="EMBL/GenBank/DDBJ databases">
        <title>Genomic Encyclopedia of Type Strains, Phase IV (KMG-IV): sequencing the most valuable type-strain genomes for metagenomic binning, comparative biology and taxonomic classification.</title>
        <authorList>
            <person name="Goeker M."/>
        </authorList>
    </citation>
    <scope>NUCLEOTIDE SEQUENCE [LARGE SCALE GENOMIC DNA]</scope>
    <source>
        <strain evidence="5 6">DSM 5718</strain>
    </source>
</reference>
<protein>
    <submittedName>
        <fullName evidence="5">Voltage-gated potassium channel</fullName>
    </submittedName>
</protein>
<keyword evidence="5" id="KW-0406">Ion transport</keyword>
<dbReference type="PROSITE" id="PS51201">
    <property type="entry name" value="RCK_N"/>
    <property type="match status" value="1"/>
</dbReference>
<keyword evidence="5" id="KW-0407">Ion channel</keyword>
<dbReference type="InterPro" id="IPR003148">
    <property type="entry name" value="RCK_N"/>
</dbReference>
<dbReference type="Gene3D" id="1.10.287.70">
    <property type="match status" value="1"/>
</dbReference>
<accession>A0A846MPF9</accession>
<keyword evidence="6" id="KW-1185">Reference proteome</keyword>
<dbReference type="Proteomes" id="UP000537126">
    <property type="component" value="Unassembled WGS sequence"/>
</dbReference>
<keyword evidence="2" id="KW-0472">Membrane</keyword>
<sequence>MLLSWQLQSAGFVKARRFVYIRCVLALIALDMMLQVGIKRLLIAFFLILMSFVVGTLAYQLIEGYTLSEAFYMTVITFSTVGYTEVRPLSEEGRLFTSLFIVFNLLVAGFGISTLTSFFFEGEIQKLFYSLGVSRNVRKMNNHVIVCGYGRNGVKVCEELLKAKRDFVIIEHDPKISRPVFGKDVRFGYILGDATLDETLKEARIEHAAAIVITLPKDAENVFITLTARELNPRIFIVARASEESSERKLYRAGANRVVMPDHIGGIHMAQTVTKPYVIEFLDLLSGVGDTRLDLEEVRGYWLHSDVIGKSLAELNIRSATGGAVVLALREGGQFVFNVDPHRPIRKEDVLIILGLPEHLKKFEELYMQEKHFTF</sequence>
<feature type="transmembrane region" description="Helical" evidence="2">
    <location>
        <begin position="95"/>
        <end position="120"/>
    </location>
</feature>
<dbReference type="EMBL" id="JAASRN010000001">
    <property type="protein sequence ID" value="NIK73207.1"/>
    <property type="molecule type" value="Genomic_DNA"/>
</dbReference>
<keyword evidence="2" id="KW-1133">Transmembrane helix</keyword>
<feature type="domain" description="RCK C-terminal" evidence="4">
    <location>
        <begin position="282"/>
        <end position="369"/>
    </location>
</feature>
<dbReference type="Gene3D" id="3.30.70.1450">
    <property type="entry name" value="Regulator of K+ conductance, C-terminal domain"/>
    <property type="match status" value="1"/>
</dbReference>
<evidence type="ECO:0000256" key="1">
    <source>
        <dbReference type="ARBA" id="ARBA00004651"/>
    </source>
</evidence>
<comment type="caution">
    <text evidence="5">The sequence shown here is derived from an EMBL/GenBank/DDBJ whole genome shotgun (WGS) entry which is preliminary data.</text>
</comment>
<dbReference type="PANTHER" id="PTHR43833">
    <property type="entry name" value="POTASSIUM CHANNEL PROTEIN 2-RELATED-RELATED"/>
    <property type="match status" value="1"/>
</dbReference>
<evidence type="ECO:0000313" key="5">
    <source>
        <dbReference type="EMBL" id="NIK73207.1"/>
    </source>
</evidence>
<keyword evidence="2" id="KW-0812">Transmembrane</keyword>